<proteinExistence type="predicted"/>
<sequence length="1127" mass="124705">MKTQYLRFFLLLCIPWFYSCQKESSDEATSGPGGPPVFHLLSPEETNITFENTLTEGINTNVLMYEYFYNGGGVAIGDLNGDGLDDIYFTANMVANKLYLNKGDLKFEDITQASGAEGRPRPWKTGVSMADVNGDGKLDIFVCYSGTVAPESLKNQLFINQGNSPEGVPTFVDMAADYGLDSPSTTTQAAFFDYDRDGDLDLLLLNHNRKSLPILDEASTADFLKNQDPTAGIRLLRQEVVNGSPKFVDVTQQAGISSSSLTYGLGIGIADINQDGWQDMYISNDYAVPDFLYINNKNGTFTDVTDAAMGHTSHSSMGNEVADINNDGLLDIFTLDMLPEDNKRQKLLSGLDNYELFDFNVKIGFRHQYMRNMLQLNDGLLPEGNNKMKTPIFSEIGQLSGISNTDWSWAPLFADYDNDGQKDLFVTNGYLRDYTNMDFLKFMGDNLQRKEGNVKREDVLQLVYQMPSSNIANYLYKNTGNLTFENEAQHWGMGQVSNSGGAAYADLDNDGDLDLVVNNINLPAFVYRNESNLEKDRHFLSVKLEGEGGNTAGLGAQLTLYHCGKVQFLEQMPTRGYQSSVSPVLHFGLAEQAAIDSLSVRWLSGKQQTLTAVKANQRLTLQEKMAKRPLRTSDKNAAIYREVSSPLTFTDPTAKINDFKRQPLMVNPISFAGPCMVKGDLNRDGIDDIYVGGAAGTSGQVYLGTQKGFTPKMMPALEADKMSEDTDALFFDANDDGHVDLFVSSGGYGNFLPHDPLLQSRLYLNDGKGNLVKSLDALPKMLTSTSCVRQLDVNRDGKPDLFIGGRVIPGRYPETPRSYLLVNKGNGQFADQTKSLAPQLEFLGMVTDAAMTDLNGDKVEELVVVGEWMPIKVFSIKAGKIQDSTLDYFDKPYSGWWNTLLADDLNGDGVIDLVAGNLGLNAQCKASDDEPCSLIYKDFDDNGSVDPIMSFYIQGKTYPYVTRDELLDQLSIMRNRFQDYKGYAEAGITDIFTKEELSGAKTLEANRLATTLFMGTPKGKFVEKELPVAVQMSPVYTITAVDFNQDGHKDLLFCGNTQKARLRFGKYDANYGVLLQGDGQASYTYVPQWKSGFGLRGDVRSVVSIHDDVLLFGINQKAVRAFKLNKK</sequence>
<dbReference type="RefSeq" id="WP_109673251.1">
    <property type="nucleotide sequence ID" value="NZ_QGDT01000002.1"/>
</dbReference>
<evidence type="ECO:0000256" key="1">
    <source>
        <dbReference type="ARBA" id="ARBA00022729"/>
    </source>
</evidence>
<keyword evidence="1" id="KW-0732">Signal</keyword>
<protein>
    <submittedName>
        <fullName evidence="3">VCBS repeat protein</fullName>
    </submittedName>
</protein>
<dbReference type="SUPFAM" id="SSF69318">
    <property type="entry name" value="Integrin alpha N-terminal domain"/>
    <property type="match status" value="3"/>
</dbReference>
<dbReference type="AlphaFoldDB" id="A0A316APE5"/>
<evidence type="ECO:0000313" key="4">
    <source>
        <dbReference type="Proteomes" id="UP000245880"/>
    </source>
</evidence>
<dbReference type="OrthoDB" id="1488345at2"/>
<dbReference type="InterPro" id="IPR013517">
    <property type="entry name" value="FG-GAP"/>
</dbReference>
<name>A0A316APE5_9BACT</name>
<gene>
    <name evidence="3" type="ORF">CLV98_102191</name>
</gene>
<evidence type="ECO:0000259" key="2">
    <source>
        <dbReference type="Pfam" id="PF07593"/>
    </source>
</evidence>
<evidence type="ECO:0000313" key="3">
    <source>
        <dbReference type="EMBL" id="PWJ59358.1"/>
    </source>
</evidence>
<reference evidence="3 4" key="1">
    <citation type="submission" date="2018-03" db="EMBL/GenBank/DDBJ databases">
        <title>Genomic Encyclopedia of Archaeal and Bacterial Type Strains, Phase II (KMG-II): from individual species to whole genera.</title>
        <authorList>
            <person name="Goeker M."/>
        </authorList>
    </citation>
    <scope>NUCLEOTIDE SEQUENCE [LARGE SCALE GENOMIC DNA]</scope>
    <source>
        <strain evidence="3 4">DSM 100346</strain>
    </source>
</reference>
<dbReference type="EMBL" id="QGDT01000002">
    <property type="protein sequence ID" value="PWJ59358.1"/>
    <property type="molecule type" value="Genomic_DNA"/>
</dbReference>
<keyword evidence="4" id="KW-1185">Reference proteome</keyword>
<dbReference type="Pfam" id="PF07593">
    <property type="entry name" value="UnbV_ASPIC"/>
    <property type="match status" value="1"/>
</dbReference>
<organism evidence="3 4">
    <name type="scientific">Dyadobacter jejuensis</name>
    <dbReference type="NCBI Taxonomy" id="1082580"/>
    <lineage>
        <taxon>Bacteria</taxon>
        <taxon>Pseudomonadati</taxon>
        <taxon>Bacteroidota</taxon>
        <taxon>Cytophagia</taxon>
        <taxon>Cytophagales</taxon>
        <taxon>Spirosomataceae</taxon>
        <taxon>Dyadobacter</taxon>
    </lineage>
</organism>
<dbReference type="Gene3D" id="2.130.10.130">
    <property type="entry name" value="Integrin alpha, N-terminal"/>
    <property type="match status" value="5"/>
</dbReference>
<dbReference type="PANTHER" id="PTHR16026">
    <property type="entry name" value="CARTILAGE ACIDIC PROTEIN 1"/>
    <property type="match status" value="1"/>
</dbReference>
<dbReference type="PANTHER" id="PTHR16026:SF0">
    <property type="entry name" value="CARTILAGE ACIDIC PROTEIN 1"/>
    <property type="match status" value="1"/>
</dbReference>
<dbReference type="InterPro" id="IPR027039">
    <property type="entry name" value="Crtac1"/>
</dbReference>
<feature type="domain" description="ASPIC/UnbV" evidence="2">
    <location>
        <begin position="553"/>
        <end position="620"/>
    </location>
</feature>
<dbReference type="InterPro" id="IPR011519">
    <property type="entry name" value="UnbV_ASPIC"/>
</dbReference>
<comment type="caution">
    <text evidence="3">The sequence shown here is derived from an EMBL/GenBank/DDBJ whole genome shotgun (WGS) entry which is preliminary data.</text>
</comment>
<dbReference type="Pfam" id="PF13517">
    <property type="entry name" value="FG-GAP_3"/>
    <property type="match status" value="4"/>
</dbReference>
<dbReference type="Proteomes" id="UP000245880">
    <property type="component" value="Unassembled WGS sequence"/>
</dbReference>
<accession>A0A316APE5</accession>
<dbReference type="PROSITE" id="PS51257">
    <property type="entry name" value="PROKAR_LIPOPROTEIN"/>
    <property type="match status" value="1"/>
</dbReference>
<dbReference type="InterPro" id="IPR028994">
    <property type="entry name" value="Integrin_alpha_N"/>
</dbReference>